<evidence type="ECO:0000259" key="1">
    <source>
        <dbReference type="Pfam" id="PF12770"/>
    </source>
</evidence>
<feature type="domain" description="CHAT" evidence="1">
    <location>
        <begin position="946"/>
        <end position="1236"/>
    </location>
</feature>
<sequence>MPFDDSLRDLAAEALTAFEQATAVREPAAVERALALAHTWYAQLPAEHPGQRAIAAHLASLLYLLRAEQGAGTEVPADLDRALDHAELAVRLRGRAGEHDPRLPTLARFLAQTTQVRRARLRATGDLRELDAAIEAARSAVRHPATPRPEQAHLLATLCGLLTDRHLLTGAPADLDEAVHAGRDAVAAADPGSASYPAACNNLAVALRNRSERRGDRADLAEAVVHARDGAAAAPDGYLRAACLGTLGGALVRQYEDQGDPRALDESVAAGRAALDALGVPVPAAPDPDDAVAEPPVGGAAGAVSVLVNLALALRCRHERTGDRGDLAACVAAARTALRLSAPRDTDHPACLDQLASALQLRAQLTGDTEDLDEAVDAGRKALRRCPPEHPVRGILLNNHARALRLRFEREGDTADLNEAISAIRHGLTTVSPGDAGYVLCHVQLCGLVLLRNRLAADPVDLDTAVAAAAEAVTAAAPGDPHRAMYLNALGIAHQERFAERLDPADIEEAVRAARQAADATPRDHPLYAVCRENLGNSLLARWAWRLEHGAGGEPGPGSGEAPVRKAEDLADLDDAIAAHRAALDAAAGVADRALCLANLGSSLRRRYEHTGLARDAHEAEALLREAVRATPESSHVYGRHLFALAQLLHARREHTGGRDGDDAEALALWRRAARLPGAAAAERLAAATAWGGLAAELGDWAQAVDGMAAAVDLLPLLAWRGLDRTQRERLLADCAGLAQNAAATALAANRPEQAVELLERGRSVLWSQLLEQNTELDALRTAAPALAARLDRVRAALDAPDSAGVSALPFAGAAAVPGPAGWPRPAWLERHDAAGHRTGPAQEWEELVTEIRSLPGFEHFLRRPPLRELRSALPGPVVLVNVSALRCDALIVTRDAVRAVPLPGLTADDAHARVDQFLTVLGEADRAVGAAGRAVRLLRERTLRDILEWLWETVAAPVLEALHLTSPVPPDAPWTRLWWCPTGPLTLLPLHAAGRPADPGTDRPRPGDSVLDRVVSSYTPTLRSLAQAPTRAHSARGGAGLLAVAVAEAPGLPVLHGVRQEAETVTRLFPGRFPRLLDGPQATRDAVRAGLAGHAWAHIACHGGQDLSAPSRAGLHLHDGVLTLTELATARRAGPGELVYLSACETAMGGADVPDEAITLAHALQFTGYRQVVATLWSVEDAVALRTAEDFYSRMARSTDPGPARAAEALHHAVRALRADMPHAPGRWAAHIHVGA</sequence>
<dbReference type="Proteomes" id="UP001501391">
    <property type="component" value="Unassembled WGS sequence"/>
</dbReference>
<dbReference type="RefSeq" id="WP_346164437.1">
    <property type="nucleotide sequence ID" value="NZ_BAAAOQ010000042.1"/>
</dbReference>
<evidence type="ECO:0000313" key="3">
    <source>
        <dbReference type="Proteomes" id="UP001501391"/>
    </source>
</evidence>
<protein>
    <submittedName>
        <fullName evidence="2">CHAT domain-containing protein</fullName>
    </submittedName>
</protein>
<comment type="caution">
    <text evidence="2">The sequence shown here is derived from an EMBL/GenBank/DDBJ whole genome shotgun (WGS) entry which is preliminary data.</text>
</comment>
<name>A0ABN1ZJK1_9ACTN</name>
<organism evidence="2 3">
    <name type="scientific">Streptomyces bangladeshensis</name>
    <dbReference type="NCBI Taxonomy" id="295352"/>
    <lineage>
        <taxon>Bacteria</taxon>
        <taxon>Bacillati</taxon>
        <taxon>Actinomycetota</taxon>
        <taxon>Actinomycetes</taxon>
        <taxon>Kitasatosporales</taxon>
        <taxon>Streptomycetaceae</taxon>
        <taxon>Streptomyces</taxon>
    </lineage>
</organism>
<dbReference type="Pfam" id="PF12770">
    <property type="entry name" value="CHAT"/>
    <property type="match status" value="1"/>
</dbReference>
<dbReference type="Gene3D" id="1.25.40.10">
    <property type="entry name" value="Tetratricopeptide repeat domain"/>
    <property type="match status" value="2"/>
</dbReference>
<gene>
    <name evidence="2" type="ORF">GCM10009787_77020</name>
</gene>
<evidence type="ECO:0000313" key="2">
    <source>
        <dbReference type="EMBL" id="GAA1500044.1"/>
    </source>
</evidence>
<reference evidence="2 3" key="1">
    <citation type="journal article" date="2019" name="Int. J. Syst. Evol. Microbiol.">
        <title>The Global Catalogue of Microorganisms (GCM) 10K type strain sequencing project: providing services to taxonomists for standard genome sequencing and annotation.</title>
        <authorList>
            <consortium name="The Broad Institute Genomics Platform"/>
            <consortium name="The Broad Institute Genome Sequencing Center for Infectious Disease"/>
            <person name="Wu L."/>
            <person name="Ma J."/>
        </authorList>
    </citation>
    <scope>NUCLEOTIDE SEQUENCE [LARGE SCALE GENOMIC DNA]</scope>
    <source>
        <strain evidence="2 3">JCM 14924</strain>
    </source>
</reference>
<keyword evidence="3" id="KW-1185">Reference proteome</keyword>
<proteinExistence type="predicted"/>
<dbReference type="InterPro" id="IPR024983">
    <property type="entry name" value="CHAT_dom"/>
</dbReference>
<dbReference type="EMBL" id="BAAAOQ010000042">
    <property type="protein sequence ID" value="GAA1500044.1"/>
    <property type="molecule type" value="Genomic_DNA"/>
</dbReference>
<accession>A0ABN1ZJK1</accession>
<dbReference type="InterPro" id="IPR011990">
    <property type="entry name" value="TPR-like_helical_dom_sf"/>
</dbReference>